<feature type="compositionally biased region" description="Polar residues" evidence="1">
    <location>
        <begin position="100"/>
        <end position="118"/>
    </location>
</feature>
<feature type="compositionally biased region" description="Acidic residues" evidence="1">
    <location>
        <begin position="633"/>
        <end position="647"/>
    </location>
</feature>
<gene>
    <name evidence="2" type="ORF">B0A49_13497</name>
</gene>
<dbReference type="AlphaFoldDB" id="A0A4U0WHY0"/>
<evidence type="ECO:0000313" key="2">
    <source>
        <dbReference type="EMBL" id="TKA62590.1"/>
    </source>
</evidence>
<name>A0A4U0WHY0_9PEZI</name>
<dbReference type="OrthoDB" id="5406427at2759"/>
<feature type="compositionally biased region" description="Polar residues" evidence="1">
    <location>
        <begin position="818"/>
        <end position="830"/>
    </location>
</feature>
<sequence length="956" mass="102120">MVEPSMLRNQYHGDDVGLPLYQRSASAETVELLPNPHFVFPAPPHSSSANSSPRPNRTRRPVSAQLTPRSSPHAGLVERKSVSALPDFTFNPASPAEGNTRLSTPPDTPASTGPNTPSKPFGHRRGTSEFIGGDGKVGGSAMMSTSPMKSQGTLSPPDAVSKLGPPSGRRGHAHRRSGAISSHDLSGIMQPPPMLNVSKQSSAPTTPMERDAASYFPQTPDRPSSQHSSLNNDSGLFSPEDDSPPRRPLSRSRVGFSERVEFIPRPLSTISSETESSMSTIRGHSVSGSISSVTSLGSPSAPSARMARPSLTTTFEDGEGTRPRPKTAGEVLDVNREERSRLQSDLTNLKRPISDSVTASPNSSVTTDSPGTPRQPQRKKHFFGLDRRRSEPSISTVADASRPPLPTFPASLHAPTTPAKQARRANAMGNVPHESGQLSDEQSHLGYKSSSRQRTVKSWANSIMSRKPRNVNERPKAAILNTIAQAPRTQTAPFAIPVFTEAGSEFDGNFDADSTVTIESTPPQRPLQPKLDTNIASWRPRETLTQQDSDTLSPVIDLDAALGPYGTPTMAFDSPGSPRRVGLGRRQLHSSRLLGDFSGPGMNYHRRAESAPAHVPFEFKAAAMASNSTMGDVFEEDEEDEEDDAESDVIGGPASPALRSHNANDEQGVSELGIRGVGANSNRGSGDGLGIRGDAYRSSNDFSGNDQIGVSAGHETPVSSFASTVGVSMASPQVFSRVDVAEYHEEPRESSFTNISDSSGTSTLSALTCKEPQEPVAVPLPFAHQSVTTPNSFTASTFSSRDDSRGQTSFDTHRLGTAASSVTDSRTVNSVALGEPGPTVRLSVDDVPSLSSSRSTVPSTAQARLPSLASQNTGDRSASVVSATPADTFTTERRKRSSIASLSKLMSGSFGERSKFPIEQRPQTQGSETAAGPKKKRESRLSKLMYFWRSKENLRS</sequence>
<accession>A0A4U0WHY0</accession>
<dbReference type="EMBL" id="NAJN01001535">
    <property type="protein sequence ID" value="TKA62590.1"/>
    <property type="molecule type" value="Genomic_DNA"/>
</dbReference>
<feature type="region of interest" description="Disordered" evidence="1">
    <location>
        <begin position="632"/>
        <end position="692"/>
    </location>
</feature>
<protein>
    <recommendedName>
        <fullName evidence="4">Cell wall proline rich protein</fullName>
    </recommendedName>
</protein>
<feature type="compositionally biased region" description="Polar residues" evidence="1">
    <location>
        <begin position="221"/>
        <end position="235"/>
    </location>
</feature>
<feature type="compositionally biased region" description="Polar residues" evidence="1">
    <location>
        <begin position="355"/>
        <end position="375"/>
    </location>
</feature>
<reference evidence="2 3" key="1">
    <citation type="submission" date="2017-03" db="EMBL/GenBank/DDBJ databases">
        <title>Genomes of endolithic fungi from Antarctica.</title>
        <authorList>
            <person name="Coleine C."/>
            <person name="Masonjones S."/>
            <person name="Stajich J.E."/>
        </authorList>
    </citation>
    <scope>NUCLEOTIDE SEQUENCE [LARGE SCALE GENOMIC DNA]</scope>
    <source>
        <strain evidence="2 3">CCFEE 5187</strain>
    </source>
</reference>
<feature type="compositionally biased region" description="Low complexity" evidence="1">
    <location>
        <begin position="45"/>
        <end position="55"/>
    </location>
</feature>
<proteinExistence type="predicted"/>
<feature type="compositionally biased region" description="Polar residues" evidence="1">
    <location>
        <begin position="868"/>
        <end position="889"/>
    </location>
</feature>
<feature type="compositionally biased region" description="Low complexity" evidence="1">
    <location>
        <begin position="268"/>
        <end position="300"/>
    </location>
</feature>
<dbReference type="Proteomes" id="UP000308768">
    <property type="component" value="Unassembled WGS sequence"/>
</dbReference>
<comment type="caution">
    <text evidence="2">The sequence shown here is derived from an EMBL/GenBank/DDBJ whole genome shotgun (WGS) entry which is preliminary data.</text>
</comment>
<organism evidence="2 3">
    <name type="scientific">Cryomyces minteri</name>
    <dbReference type="NCBI Taxonomy" id="331657"/>
    <lineage>
        <taxon>Eukaryota</taxon>
        <taxon>Fungi</taxon>
        <taxon>Dikarya</taxon>
        <taxon>Ascomycota</taxon>
        <taxon>Pezizomycotina</taxon>
        <taxon>Dothideomycetes</taxon>
        <taxon>Dothideomycetes incertae sedis</taxon>
        <taxon>Cryomyces</taxon>
    </lineage>
</organism>
<feature type="region of interest" description="Disordered" evidence="1">
    <location>
        <begin position="36"/>
        <end position="415"/>
    </location>
</feature>
<feature type="region of interest" description="Disordered" evidence="1">
    <location>
        <begin position="432"/>
        <end position="453"/>
    </location>
</feature>
<keyword evidence="3" id="KW-1185">Reference proteome</keyword>
<feature type="region of interest" description="Disordered" evidence="1">
    <location>
        <begin position="793"/>
        <end position="938"/>
    </location>
</feature>
<evidence type="ECO:0008006" key="4">
    <source>
        <dbReference type="Google" id="ProtNLM"/>
    </source>
</evidence>
<evidence type="ECO:0000313" key="3">
    <source>
        <dbReference type="Proteomes" id="UP000308768"/>
    </source>
</evidence>
<feature type="compositionally biased region" description="Low complexity" evidence="1">
    <location>
        <begin position="840"/>
        <end position="860"/>
    </location>
</feature>
<feature type="compositionally biased region" description="Basic and acidic residues" evidence="1">
    <location>
        <begin position="333"/>
        <end position="342"/>
    </location>
</feature>
<feature type="compositionally biased region" description="Polar residues" evidence="1">
    <location>
        <begin position="142"/>
        <end position="154"/>
    </location>
</feature>
<evidence type="ECO:0000256" key="1">
    <source>
        <dbReference type="SAM" id="MobiDB-lite"/>
    </source>
</evidence>